<evidence type="ECO:0000259" key="4">
    <source>
        <dbReference type="PROSITE" id="PS50102"/>
    </source>
</evidence>
<evidence type="ECO:0000256" key="3">
    <source>
        <dbReference type="SAM" id="MobiDB-lite"/>
    </source>
</evidence>
<feature type="region of interest" description="Disordered" evidence="3">
    <location>
        <begin position="1"/>
        <end position="57"/>
    </location>
</feature>
<dbReference type="PROSITE" id="PS50102">
    <property type="entry name" value="RRM"/>
    <property type="match status" value="2"/>
</dbReference>
<dbReference type="PANTHER" id="PTHR23236:SF11">
    <property type="entry name" value="EUKARYOTIC TRANSLATION INITIATION FACTOR 4H"/>
    <property type="match status" value="1"/>
</dbReference>
<sequence length="341" mass="37568">MLEDYVPKKPNIVETHAPPPIRSKTDFDFVAPAPPTSKTAGQTPPQKPISCKPAGSKAPLNTTQAGIDSSNYDRTVFVSNLDFAVIDETIRTIFEENVGQVTSVRLIMLRPGRSKGFGYVEFKEPSLLIEALKLDRYKIDGRPMYVSKCVDKKSNDQQSSSSSNIPPHGFTYSTGIEKNKLFIKNLNGRTTEADLEKIFKLYGHLVSVRLVIHKSGQSKGLAYVEFADEQSANRALMATDQSTLMGRRITVAISNPPPKQTKIGGEDQIQRDRSPSTATINLSMTPRVLSSNTTQKRPHLNSGMNRQNGGDSMIENQSTTVNGSGTNVGKSNDEFRKMIMK</sequence>
<reference evidence="6" key="1">
    <citation type="submission" date="2022-11" db="UniProtKB">
        <authorList>
            <consortium name="WormBaseParasite"/>
        </authorList>
    </citation>
    <scope>IDENTIFICATION</scope>
</reference>
<dbReference type="InterPro" id="IPR000504">
    <property type="entry name" value="RRM_dom"/>
</dbReference>
<dbReference type="WBParaSite" id="nRc.2.0.1.t34275-RA">
    <property type="protein sequence ID" value="nRc.2.0.1.t34275-RA"/>
    <property type="gene ID" value="nRc.2.0.1.g34275"/>
</dbReference>
<proteinExistence type="predicted"/>
<keyword evidence="5" id="KW-1185">Reference proteome</keyword>
<feature type="domain" description="RRM" evidence="4">
    <location>
        <begin position="74"/>
        <end position="151"/>
    </location>
</feature>
<dbReference type="Gene3D" id="3.30.70.330">
    <property type="match status" value="2"/>
</dbReference>
<accession>A0A915K6C4</accession>
<organism evidence="5 6">
    <name type="scientific">Romanomermis culicivorax</name>
    <name type="common">Nematode worm</name>
    <dbReference type="NCBI Taxonomy" id="13658"/>
    <lineage>
        <taxon>Eukaryota</taxon>
        <taxon>Metazoa</taxon>
        <taxon>Ecdysozoa</taxon>
        <taxon>Nematoda</taxon>
        <taxon>Enoplea</taxon>
        <taxon>Dorylaimia</taxon>
        <taxon>Mermithida</taxon>
        <taxon>Mermithoidea</taxon>
        <taxon>Mermithidae</taxon>
        <taxon>Romanomermis</taxon>
    </lineage>
</organism>
<dbReference type="CDD" id="cd12391">
    <property type="entry name" value="RRM1_SART3"/>
    <property type="match status" value="1"/>
</dbReference>
<feature type="region of interest" description="Disordered" evidence="3">
    <location>
        <begin position="289"/>
        <end position="332"/>
    </location>
</feature>
<dbReference type="OMA" id="PAKGCRV"/>
<dbReference type="SMART" id="SM00360">
    <property type="entry name" value="RRM"/>
    <property type="match status" value="2"/>
</dbReference>
<evidence type="ECO:0000256" key="1">
    <source>
        <dbReference type="ARBA" id="ARBA00022884"/>
    </source>
</evidence>
<evidence type="ECO:0000313" key="6">
    <source>
        <dbReference type="WBParaSite" id="nRc.2.0.1.t34275-RA"/>
    </source>
</evidence>
<evidence type="ECO:0000313" key="5">
    <source>
        <dbReference type="Proteomes" id="UP000887565"/>
    </source>
</evidence>
<keyword evidence="1 2" id="KW-0694">RNA-binding</keyword>
<dbReference type="GO" id="GO:0003723">
    <property type="term" value="F:RNA binding"/>
    <property type="evidence" value="ECO:0007669"/>
    <property type="project" value="UniProtKB-UniRule"/>
</dbReference>
<protein>
    <submittedName>
        <fullName evidence="6">RRM domain-containing protein</fullName>
    </submittedName>
</protein>
<dbReference type="Pfam" id="PF00076">
    <property type="entry name" value="RRM_1"/>
    <property type="match status" value="2"/>
</dbReference>
<dbReference type="InterPro" id="IPR012677">
    <property type="entry name" value="Nucleotide-bd_a/b_plait_sf"/>
</dbReference>
<dbReference type="InterPro" id="IPR034217">
    <property type="entry name" value="SART3_RRM1"/>
</dbReference>
<dbReference type="InterPro" id="IPR035979">
    <property type="entry name" value="RBD_domain_sf"/>
</dbReference>
<dbReference type="AlphaFoldDB" id="A0A915K6C4"/>
<dbReference type="SUPFAM" id="SSF54928">
    <property type="entry name" value="RNA-binding domain, RBD"/>
    <property type="match status" value="2"/>
</dbReference>
<feature type="domain" description="RRM" evidence="4">
    <location>
        <begin position="179"/>
        <end position="256"/>
    </location>
</feature>
<dbReference type="PANTHER" id="PTHR23236">
    <property type="entry name" value="EUKARYOTIC TRANSLATION INITIATION FACTOR 4B/4H"/>
    <property type="match status" value="1"/>
</dbReference>
<feature type="region of interest" description="Disordered" evidence="3">
    <location>
        <begin position="151"/>
        <end position="171"/>
    </location>
</feature>
<evidence type="ECO:0000256" key="2">
    <source>
        <dbReference type="PROSITE-ProRule" id="PRU00176"/>
    </source>
</evidence>
<name>A0A915K6C4_ROMCU</name>
<feature type="compositionally biased region" description="Polar residues" evidence="3">
    <location>
        <begin position="302"/>
        <end position="330"/>
    </location>
</feature>
<dbReference type="Proteomes" id="UP000887565">
    <property type="component" value="Unplaced"/>
</dbReference>